<reference evidence="4" key="1">
    <citation type="submission" date="2024-04" db="EMBL/GenBank/DDBJ databases">
        <authorList>
            <person name="Shaw F."/>
            <person name="Minotto A."/>
        </authorList>
    </citation>
    <scope>NUCLEOTIDE SEQUENCE [LARGE SCALE GENOMIC DNA]</scope>
</reference>
<dbReference type="EMBL" id="OZ037950">
    <property type="protein sequence ID" value="CAL1713806.1"/>
    <property type="molecule type" value="Genomic_DNA"/>
</dbReference>
<accession>A0ABP1E194</accession>
<evidence type="ECO:0000256" key="1">
    <source>
        <dbReference type="SAM" id="MobiDB-lite"/>
    </source>
</evidence>
<keyword evidence="2" id="KW-0812">Transmembrane</keyword>
<sequence length="94" mass="10329">MSFYTLGAHARQAHASPSISLEKGAYRMRAPRKRNVPAPLNLDPTVTSQSSSSTTSTSHGIERYLFILVFLLVLAVFSCFGVAYYLFTTSPRVA</sequence>
<keyword evidence="2" id="KW-1133">Transmembrane helix</keyword>
<feature type="region of interest" description="Disordered" evidence="1">
    <location>
        <begin position="33"/>
        <end position="58"/>
    </location>
</feature>
<name>A0ABP1E194_9APHY</name>
<evidence type="ECO:0000256" key="2">
    <source>
        <dbReference type="SAM" id="Phobius"/>
    </source>
</evidence>
<organism evidence="3 4">
    <name type="scientific">Somion occarium</name>
    <dbReference type="NCBI Taxonomy" id="3059160"/>
    <lineage>
        <taxon>Eukaryota</taxon>
        <taxon>Fungi</taxon>
        <taxon>Dikarya</taxon>
        <taxon>Basidiomycota</taxon>
        <taxon>Agaricomycotina</taxon>
        <taxon>Agaricomycetes</taxon>
        <taxon>Polyporales</taxon>
        <taxon>Cerrenaceae</taxon>
        <taxon>Somion</taxon>
    </lineage>
</organism>
<protein>
    <recommendedName>
        <fullName evidence="5">Transmembrane protein</fullName>
    </recommendedName>
</protein>
<evidence type="ECO:0000313" key="3">
    <source>
        <dbReference type="EMBL" id="CAL1713806.1"/>
    </source>
</evidence>
<feature type="transmembrane region" description="Helical" evidence="2">
    <location>
        <begin position="64"/>
        <end position="87"/>
    </location>
</feature>
<proteinExistence type="predicted"/>
<gene>
    <name evidence="3" type="ORF">GFSPODELE1_LOCUS9491</name>
</gene>
<evidence type="ECO:0000313" key="4">
    <source>
        <dbReference type="Proteomes" id="UP001497453"/>
    </source>
</evidence>
<keyword evidence="4" id="KW-1185">Reference proteome</keyword>
<dbReference type="Proteomes" id="UP001497453">
    <property type="component" value="Chromosome 7"/>
</dbReference>
<feature type="compositionally biased region" description="Low complexity" evidence="1">
    <location>
        <begin position="45"/>
        <end position="58"/>
    </location>
</feature>
<keyword evidence="2" id="KW-0472">Membrane</keyword>
<evidence type="ECO:0008006" key="5">
    <source>
        <dbReference type="Google" id="ProtNLM"/>
    </source>
</evidence>